<proteinExistence type="predicted"/>
<evidence type="ECO:0000313" key="1">
    <source>
        <dbReference type="EMBL" id="RID41574.1"/>
    </source>
</evidence>
<organism evidence="1 2">
    <name type="scientific">Brassica campestris</name>
    <name type="common">Field mustard</name>
    <dbReference type="NCBI Taxonomy" id="3711"/>
    <lineage>
        <taxon>Eukaryota</taxon>
        <taxon>Viridiplantae</taxon>
        <taxon>Streptophyta</taxon>
        <taxon>Embryophyta</taxon>
        <taxon>Tracheophyta</taxon>
        <taxon>Spermatophyta</taxon>
        <taxon>Magnoliopsida</taxon>
        <taxon>eudicotyledons</taxon>
        <taxon>Gunneridae</taxon>
        <taxon>Pentapetalae</taxon>
        <taxon>rosids</taxon>
        <taxon>malvids</taxon>
        <taxon>Brassicales</taxon>
        <taxon>Brassicaceae</taxon>
        <taxon>Brassiceae</taxon>
        <taxon>Brassica</taxon>
    </lineage>
</organism>
<sequence length="94" mass="10762">MNLFVTTAKPKGRETTQVTIPFKIFTFFLKKAVHLHLTPAHLVVIAQDKYITRSSFDLASMVTEGNDMIRGDDAFLQRAYEKIEVGLTRYAQRL</sequence>
<evidence type="ECO:0000313" key="2">
    <source>
        <dbReference type="Proteomes" id="UP000264353"/>
    </source>
</evidence>
<dbReference type="Proteomes" id="UP000264353">
    <property type="component" value="Chromosome A10"/>
</dbReference>
<reference evidence="1 2" key="1">
    <citation type="submission" date="2018-06" db="EMBL/GenBank/DDBJ databases">
        <title>WGS assembly of Brassica rapa FPsc.</title>
        <authorList>
            <person name="Bowman J."/>
            <person name="Kohchi T."/>
            <person name="Yamato K."/>
            <person name="Jenkins J."/>
            <person name="Shu S."/>
            <person name="Ishizaki K."/>
            <person name="Yamaoka S."/>
            <person name="Nishihama R."/>
            <person name="Nakamura Y."/>
            <person name="Berger F."/>
            <person name="Adam C."/>
            <person name="Aki S."/>
            <person name="Althoff F."/>
            <person name="Araki T."/>
            <person name="Arteaga-Vazquez M."/>
            <person name="Balasubrmanian S."/>
            <person name="Bauer D."/>
            <person name="Boehm C."/>
            <person name="Briginshaw L."/>
            <person name="Caballero-Perez J."/>
            <person name="Catarino B."/>
            <person name="Chen F."/>
            <person name="Chiyoda S."/>
            <person name="Chovatia M."/>
            <person name="Davies K."/>
            <person name="Delmans M."/>
            <person name="Demura T."/>
            <person name="Dierschke T."/>
            <person name="Dolan L."/>
            <person name="Dorantes-Acosta A."/>
            <person name="Eklund D."/>
            <person name="Florent S."/>
            <person name="Flores-Sandoval E."/>
            <person name="Fujiyama A."/>
            <person name="Fukuzawa H."/>
            <person name="Galik B."/>
            <person name="Grimanelli D."/>
            <person name="Grimwood J."/>
            <person name="Grossniklaus U."/>
            <person name="Hamada T."/>
            <person name="Haseloff J."/>
            <person name="Hetherington A."/>
            <person name="Higo A."/>
            <person name="Hirakawa Y."/>
            <person name="Hundley H."/>
            <person name="Ikeda Y."/>
            <person name="Inoue K."/>
            <person name="Inoue S."/>
            <person name="Ishida S."/>
            <person name="Jia Q."/>
            <person name="Kakita M."/>
            <person name="Kanazawa T."/>
            <person name="Kawai Y."/>
            <person name="Kawashima T."/>
            <person name="Kennedy M."/>
            <person name="Kinose K."/>
            <person name="Kinoshita T."/>
            <person name="Kohara Y."/>
            <person name="Koide E."/>
            <person name="Komatsu K."/>
            <person name="Kopischke S."/>
            <person name="Kubo M."/>
            <person name="Kyozuka J."/>
            <person name="Lagercrantz U."/>
            <person name="Lin S."/>
            <person name="Lindquist E."/>
            <person name="Lipzen A."/>
            <person name="Lu C."/>
            <person name="Luna E."/>
            <person name="Martienssen R."/>
            <person name="Minamino N."/>
            <person name="Mizutani M."/>
            <person name="Mizutani M."/>
            <person name="Mochizuki N."/>
            <person name="Monte I."/>
            <person name="Mosher R."/>
            <person name="Nagasaki H."/>
            <person name="Nakagami H."/>
            <person name="Naramoto S."/>
            <person name="Nishitani K."/>
            <person name="Ohtani M."/>
            <person name="Okamoto T."/>
            <person name="Okumura M."/>
            <person name="Phillips J."/>
            <person name="Pollak B."/>
            <person name="Reinders A."/>
            <person name="Roevekamp M."/>
            <person name="Sano R."/>
            <person name="Sawa S."/>
            <person name="Schmid M."/>
            <person name="Shirakawa M."/>
            <person name="Solano R."/>
            <person name="Spunde A."/>
            <person name="Suetsugu N."/>
            <person name="Sugano S."/>
            <person name="Sugiyama A."/>
            <person name="Sun R."/>
            <person name="Suzuki Y."/>
            <person name="Takenaka M."/>
            <person name="Takezawa D."/>
            <person name="Tomogane H."/>
            <person name="Tsuzuki M."/>
            <person name="Ueda T."/>
            <person name="Umeda M."/>
            <person name="Ward J."/>
            <person name="Watanabe Y."/>
            <person name="Yazaki K."/>
            <person name="Yokoyama R."/>
            <person name="Yoshitake Y."/>
            <person name="Yotsui I."/>
            <person name="Zachgo S."/>
            <person name="Schmutz J."/>
        </authorList>
    </citation>
    <scope>NUCLEOTIDE SEQUENCE [LARGE SCALE GENOMIC DNA]</scope>
    <source>
        <strain evidence="2">cv. B-3</strain>
    </source>
</reference>
<dbReference type="AlphaFoldDB" id="A0A397XPR7"/>
<dbReference type="EMBL" id="CM010637">
    <property type="protein sequence ID" value="RID41574.1"/>
    <property type="molecule type" value="Genomic_DNA"/>
</dbReference>
<name>A0A397XPR7_BRACM</name>
<protein>
    <submittedName>
        <fullName evidence="1">Uncharacterized protein</fullName>
    </submittedName>
</protein>
<gene>
    <name evidence="1" type="ORF">BRARA_J01526</name>
</gene>
<accession>A0A397XPR7</accession>